<evidence type="ECO:0000256" key="2">
    <source>
        <dbReference type="ARBA" id="ARBA00010100"/>
    </source>
</evidence>
<organism evidence="9">
    <name type="scientific">Baileyella intestinalis</name>
    <dbReference type="NCBI Taxonomy" id="2606709"/>
    <lineage>
        <taxon>Bacteria</taxon>
        <taxon>Bacillati</taxon>
        <taxon>Bacillota</taxon>
        <taxon>Clostridia</taxon>
        <taxon>Peptostreptococcales</taxon>
        <taxon>Anaerovoracaceae</taxon>
        <taxon>Baileyella</taxon>
    </lineage>
</organism>
<feature type="transmembrane region" description="Helical" evidence="8">
    <location>
        <begin position="219"/>
        <end position="237"/>
    </location>
</feature>
<feature type="transmembrane region" description="Helical" evidence="8">
    <location>
        <begin position="7"/>
        <end position="29"/>
    </location>
</feature>
<sequence>MNIPVNFAMWGMAFLPIIVLIVLMIKFHWGATEAAPVGLLVTIFSAMTFYKAPAHLVAVESAKGVWSSLVILLIIWTAILLYQAGEEANAFLVIKNELSKLIPNELLLILALGWVFVSFLQGITGFGVPVAVVAPLLIGLGVKPIYAVVISLLGQAWGNTFGTLGAAWDALADSAGLNKGSEEYFKAAFWAAVFLLAWDVITGIIICWFYGKGKAVKRGLPAVLVISIIGGGGELILSQINTTLSNFIPAVIALVVVMLLGRMKIYNTEWKIDESPIMDRDKTEIQEESNVPEDMSLFQAFLPYLLLSVMTLVVLAVPSINHALGSIQIGITVPETRTGYGIVNAASNNYSPIAIFTQASMFLFLAAIIALVYYKKKGWIKEGGVKNAFGNSIAMTMPSGMAVIGLVIMSKIMGGTGQTVVLSQGIANVLGSKYLLLAPFVGLLGTFMTASNMSSNILFGGFQVTTANLLNVSAPGVLGAQTAGGAIGSAVSPSKIILGTTTANILGREGEVLRIMLAITIPATILIGAFLFMVFGL</sequence>
<keyword evidence="4 8" id="KW-1003">Cell membrane</keyword>
<feature type="transmembrane region" description="Helical" evidence="8">
    <location>
        <begin position="145"/>
        <end position="168"/>
    </location>
</feature>
<evidence type="ECO:0000256" key="7">
    <source>
        <dbReference type="ARBA" id="ARBA00023136"/>
    </source>
</evidence>
<protein>
    <recommendedName>
        <fullName evidence="8">L-lactate permease</fullName>
    </recommendedName>
</protein>
<keyword evidence="6 8" id="KW-1133">Transmembrane helix</keyword>
<dbReference type="GO" id="GO:0005886">
    <property type="term" value="C:plasma membrane"/>
    <property type="evidence" value="ECO:0007669"/>
    <property type="project" value="UniProtKB-SubCell"/>
</dbReference>
<feature type="transmembrane region" description="Helical" evidence="8">
    <location>
        <begin position="243"/>
        <end position="261"/>
    </location>
</feature>
<keyword evidence="7 8" id="KW-0472">Membrane</keyword>
<accession>A0A6A8M6T3</accession>
<evidence type="ECO:0000256" key="6">
    <source>
        <dbReference type="ARBA" id="ARBA00022989"/>
    </source>
</evidence>
<evidence type="ECO:0000256" key="8">
    <source>
        <dbReference type="RuleBase" id="RU365092"/>
    </source>
</evidence>
<comment type="caution">
    <text evidence="9">The sequence shown here is derived from an EMBL/GenBank/DDBJ whole genome shotgun (WGS) entry which is preliminary data.</text>
</comment>
<dbReference type="Pfam" id="PF02652">
    <property type="entry name" value="Lactate_perm"/>
    <property type="match status" value="1"/>
</dbReference>
<feature type="transmembrane region" description="Helical" evidence="8">
    <location>
        <begin position="434"/>
        <end position="453"/>
    </location>
</feature>
<dbReference type="GO" id="GO:0015295">
    <property type="term" value="F:solute:proton symporter activity"/>
    <property type="evidence" value="ECO:0007669"/>
    <property type="project" value="TreeGrafter"/>
</dbReference>
<evidence type="ECO:0000256" key="5">
    <source>
        <dbReference type="ARBA" id="ARBA00022692"/>
    </source>
</evidence>
<evidence type="ECO:0000256" key="4">
    <source>
        <dbReference type="ARBA" id="ARBA00022475"/>
    </source>
</evidence>
<keyword evidence="5 8" id="KW-0812">Transmembrane</keyword>
<proteinExistence type="inferred from homology"/>
<dbReference type="PANTHER" id="PTHR30003">
    <property type="entry name" value="L-LACTATE PERMEASE"/>
    <property type="match status" value="1"/>
</dbReference>
<feature type="transmembrane region" description="Helical" evidence="8">
    <location>
        <begin position="353"/>
        <end position="374"/>
    </location>
</feature>
<reference evidence="9" key="1">
    <citation type="submission" date="2019-09" db="EMBL/GenBank/DDBJ databases">
        <title>In-depth cultivation of the pig gut microbiome towards novel bacterial diversity and tailored functional studies.</title>
        <authorList>
            <person name="Wylensek D."/>
            <person name="Hitch T.C.A."/>
            <person name="Clavel T."/>
        </authorList>
    </citation>
    <scope>NUCLEOTIDE SEQUENCE</scope>
    <source>
        <strain evidence="9">RF-744-FAT-WT-3</strain>
    </source>
</reference>
<evidence type="ECO:0000256" key="1">
    <source>
        <dbReference type="ARBA" id="ARBA00004651"/>
    </source>
</evidence>
<evidence type="ECO:0000313" key="9">
    <source>
        <dbReference type="EMBL" id="MST69055.1"/>
    </source>
</evidence>
<feature type="transmembrane region" description="Helical" evidence="8">
    <location>
        <begin position="395"/>
        <end position="414"/>
    </location>
</feature>
<dbReference type="RefSeq" id="WP_154572525.1">
    <property type="nucleotide sequence ID" value="NZ_VUNB01000004.1"/>
</dbReference>
<dbReference type="GO" id="GO:0015129">
    <property type="term" value="F:lactate transmembrane transporter activity"/>
    <property type="evidence" value="ECO:0007669"/>
    <property type="project" value="UniProtKB-UniRule"/>
</dbReference>
<keyword evidence="3 8" id="KW-0813">Transport</keyword>
<dbReference type="AlphaFoldDB" id="A0A6A8M6T3"/>
<feature type="transmembrane region" description="Helical" evidence="8">
    <location>
        <begin position="188"/>
        <end position="210"/>
    </location>
</feature>
<comment type="subcellular location">
    <subcellularLocation>
        <location evidence="1 8">Cell membrane</location>
        <topology evidence="1 8">Multi-pass membrane protein</topology>
    </subcellularLocation>
</comment>
<comment type="similarity">
    <text evidence="2 8">Belongs to the lactate permease family.</text>
</comment>
<feature type="transmembrane region" description="Helical" evidence="8">
    <location>
        <begin position="64"/>
        <end position="85"/>
    </location>
</feature>
<feature type="transmembrane region" description="Helical" evidence="8">
    <location>
        <begin position="515"/>
        <end position="535"/>
    </location>
</feature>
<dbReference type="PANTHER" id="PTHR30003:SF0">
    <property type="entry name" value="GLYCOLATE PERMEASE GLCA-RELATED"/>
    <property type="match status" value="1"/>
</dbReference>
<feature type="transmembrane region" description="Helical" evidence="8">
    <location>
        <begin position="35"/>
        <end position="52"/>
    </location>
</feature>
<dbReference type="EMBL" id="VUNB01000004">
    <property type="protein sequence ID" value="MST69055.1"/>
    <property type="molecule type" value="Genomic_DNA"/>
</dbReference>
<name>A0A6A8M6T3_9FIRM</name>
<feature type="transmembrane region" description="Helical" evidence="8">
    <location>
        <begin position="301"/>
        <end position="320"/>
    </location>
</feature>
<dbReference type="InterPro" id="IPR003804">
    <property type="entry name" value="Lactate_perm"/>
</dbReference>
<evidence type="ECO:0000256" key="3">
    <source>
        <dbReference type="ARBA" id="ARBA00022448"/>
    </source>
</evidence>
<gene>
    <name evidence="9" type="ORF">FYJ66_05545</name>
</gene>
<feature type="transmembrane region" description="Helical" evidence="8">
    <location>
        <begin position="105"/>
        <end position="138"/>
    </location>
</feature>
<comment type="function">
    <text evidence="8">Uptake of L-lactate across the membrane. Can also transport D-lactate and glycolate.</text>
</comment>